<evidence type="ECO:0000313" key="3">
    <source>
        <dbReference type="Proteomes" id="UP001066276"/>
    </source>
</evidence>
<dbReference type="Proteomes" id="UP001066276">
    <property type="component" value="Chromosome 8"/>
</dbReference>
<dbReference type="InterPro" id="IPR000477">
    <property type="entry name" value="RT_dom"/>
</dbReference>
<comment type="caution">
    <text evidence="2">The sequence shown here is derived from an EMBL/GenBank/DDBJ whole genome shotgun (WGS) entry which is preliminary data.</text>
</comment>
<evidence type="ECO:0000259" key="1">
    <source>
        <dbReference type="PROSITE" id="PS50878"/>
    </source>
</evidence>
<reference evidence="2" key="1">
    <citation type="journal article" date="2022" name="bioRxiv">
        <title>Sequencing and chromosome-scale assembly of the giantPleurodeles waltlgenome.</title>
        <authorList>
            <person name="Brown T."/>
            <person name="Elewa A."/>
            <person name="Iarovenko S."/>
            <person name="Subramanian E."/>
            <person name="Araus A.J."/>
            <person name="Petzold A."/>
            <person name="Susuki M."/>
            <person name="Suzuki K.-i.T."/>
            <person name="Hayashi T."/>
            <person name="Toyoda A."/>
            <person name="Oliveira C."/>
            <person name="Osipova E."/>
            <person name="Leigh N.D."/>
            <person name="Simon A."/>
            <person name="Yun M.H."/>
        </authorList>
    </citation>
    <scope>NUCLEOTIDE SEQUENCE</scope>
    <source>
        <strain evidence="2">20211129_DDA</strain>
        <tissue evidence="2">Liver</tissue>
    </source>
</reference>
<dbReference type="PROSITE" id="PS50878">
    <property type="entry name" value="RT_POL"/>
    <property type="match status" value="1"/>
</dbReference>
<gene>
    <name evidence="2" type="ORF">NDU88_006716</name>
</gene>
<protein>
    <recommendedName>
        <fullName evidence="1">Reverse transcriptase domain-containing protein</fullName>
    </recommendedName>
</protein>
<organism evidence="2 3">
    <name type="scientific">Pleurodeles waltl</name>
    <name type="common">Iberian ribbed newt</name>
    <dbReference type="NCBI Taxonomy" id="8319"/>
    <lineage>
        <taxon>Eukaryota</taxon>
        <taxon>Metazoa</taxon>
        <taxon>Chordata</taxon>
        <taxon>Craniata</taxon>
        <taxon>Vertebrata</taxon>
        <taxon>Euteleostomi</taxon>
        <taxon>Amphibia</taxon>
        <taxon>Batrachia</taxon>
        <taxon>Caudata</taxon>
        <taxon>Salamandroidea</taxon>
        <taxon>Salamandridae</taxon>
        <taxon>Pleurodelinae</taxon>
        <taxon>Pleurodeles</taxon>
    </lineage>
</organism>
<evidence type="ECO:0000313" key="2">
    <source>
        <dbReference type="EMBL" id="KAJ1118525.1"/>
    </source>
</evidence>
<proteinExistence type="predicted"/>
<name>A0AAV7NU94_PLEWA</name>
<feature type="domain" description="Reverse transcriptase" evidence="1">
    <location>
        <begin position="1"/>
        <end position="77"/>
    </location>
</feature>
<sequence length="82" mass="9187">MIALYADDVVTLDDPVRSLPVFLEEVEAFGVVSGFRVNLSKSRALDLALPGETQNELTQRYPFQWEESSVPYLGLRVARTVT</sequence>
<dbReference type="AlphaFoldDB" id="A0AAV7NU94"/>
<dbReference type="EMBL" id="JANPWB010000012">
    <property type="protein sequence ID" value="KAJ1118525.1"/>
    <property type="molecule type" value="Genomic_DNA"/>
</dbReference>
<accession>A0AAV7NU94</accession>
<keyword evidence="3" id="KW-1185">Reference proteome</keyword>